<dbReference type="FunFam" id="3.30.70.270:FF:000020">
    <property type="entry name" value="Transposon Tf2-6 polyprotein-like Protein"/>
    <property type="match status" value="1"/>
</dbReference>
<dbReference type="CDD" id="cd01647">
    <property type="entry name" value="RT_LTR"/>
    <property type="match status" value="1"/>
</dbReference>
<dbReference type="GO" id="GO:0015074">
    <property type="term" value="P:DNA integration"/>
    <property type="evidence" value="ECO:0007669"/>
    <property type="project" value="UniProtKB-KW"/>
</dbReference>
<keyword evidence="7" id="KW-0695">RNA-directed DNA polymerase</keyword>
<keyword evidence="1" id="KW-0645">Protease</keyword>
<feature type="domain" description="Integrase catalytic" evidence="12">
    <location>
        <begin position="384"/>
        <end position="557"/>
    </location>
</feature>
<dbReference type="CDD" id="cd09274">
    <property type="entry name" value="RNase_HI_RT_Ty3"/>
    <property type="match status" value="1"/>
</dbReference>
<sequence>MARGDGSLRNSRRCRSHLARAAAIFVKKKDKTLQMCVDYRPLNEVTVKNKYPLRIDDLLGQLTGARVFSKVDLQLGYHQIKVRAEDIPKTSFSTRYGLYEYTVMSFGLTNAPAYFMNLMNSVFMDYLDKFVVVFIDDILIYSKFIENFSKIARPLTQLLRKEKKFEWSAECKESFQLLRELLTKAPVLTLPNIHKSFDIYCDASHHGLGCVLMQDGRVVAYASRQLRPHEVNYPTHDLELAAVVHASKIWRYYLIGNRCEIYTDHKSLKKGNVVADALSKKSQCNCLSVTPLAKGLCTEFQCLSLEMVEKGFLAALEVKSTLKDQILEAQKTDAEVAKIRKNLKADLKKTFRWSKMKRQIAQYVAECDICQRVKAEHLKLTGTLQSLPIPQWKWEKIGMDFVTGLPRTQSGSDAIWEIIDRLTKVAHFIPVKITFNGHQLAKLYISRIVCLHGVPKVIVSDHGPQFTSYFWSCLHQAMGTELSFSAAYHPQTRGQTERVKGKLAPRYIGPFRILAKRGAVAYQLELPDSLSVVHDTFHVSQLKKCLCVPTEATSYESLYLQPDLSYQEQLVRILDEMECKTRNRTIKFLKIQWSNHREEEATWEREDLMRIEHPHLFHD</sequence>
<dbReference type="InterPro" id="IPR050951">
    <property type="entry name" value="Retrovirus_Pol_polyprotein"/>
</dbReference>
<evidence type="ECO:0000256" key="5">
    <source>
        <dbReference type="ARBA" id="ARBA00022842"/>
    </source>
</evidence>
<dbReference type="Pfam" id="PF00078">
    <property type="entry name" value="RVT_1"/>
    <property type="match status" value="1"/>
</dbReference>
<evidence type="ECO:0000256" key="6">
    <source>
        <dbReference type="ARBA" id="ARBA00022908"/>
    </source>
</evidence>
<dbReference type="InterPro" id="IPR001584">
    <property type="entry name" value="Integrase_cat-core"/>
</dbReference>
<dbReference type="EMBL" id="GQ252887">
    <property type="protein sequence ID" value="ADB85418.1"/>
    <property type="molecule type" value="Genomic_DNA"/>
</dbReference>
<dbReference type="PROSITE" id="PS50994">
    <property type="entry name" value="INTEGRASE"/>
    <property type="match status" value="1"/>
</dbReference>
<dbReference type="Gene3D" id="3.30.420.10">
    <property type="entry name" value="Ribonuclease H-like superfamily/Ribonuclease H"/>
    <property type="match status" value="1"/>
</dbReference>
<evidence type="ECO:0000256" key="10">
    <source>
        <dbReference type="ARBA" id="ARBA00023172"/>
    </source>
</evidence>
<dbReference type="GO" id="GO:0003887">
    <property type="term" value="F:DNA-directed DNA polymerase activity"/>
    <property type="evidence" value="ECO:0007669"/>
    <property type="project" value="UniProtKB-KW"/>
</dbReference>
<evidence type="ECO:0000256" key="3">
    <source>
        <dbReference type="ARBA" id="ARBA00022750"/>
    </source>
</evidence>
<keyword evidence="8" id="KW-0808">Transferase</keyword>
<evidence type="ECO:0000256" key="4">
    <source>
        <dbReference type="ARBA" id="ARBA00022801"/>
    </source>
</evidence>
<dbReference type="InterPro" id="IPR012337">
    <property type="entry name" value="RNaseH-like_sf"/>
</dbReference>
<keyword evidence="9" id="KW-0238">DNA-binding</keyword>
<dbReference type="SUPFAM" id="SSF56672">
    <property type="entry name" value="DNA/RNA polymerases"/>
    <property type="match status" value="1"/>
</dbReference>
<keyword evidence="4" id="KW-0378">Hydrolase</keyword>
<dbReference type="Gene3D" id="3.30.70.270">
    <property type="match status" value="1"/>
</dbReference>
<dbReference type="InterPro" id="IPR041577">
    <property type="entry name" value="RT_RNaseH_2"/>
</dbReference>
<dbReference type="SUPFAM" id="SSF53098">
    <property type="entry name" value="Ribonuclease H-like"/>
    <property type="match status" value="1"/>
</dbReference>
<dbReference type="GO" id="GO:0003677">
    <property type="term" value="F:DNA binding"/>
    <property type="evidence" value="ECO:0007669"/>
    <property type="project" value="UniProtKB-KW"/>
</dbReference>
<accession>D3IVS8</accession>
<protein>
    <submittedName>
        <fullName evidence="13">Putative retrotransposon protein</fullName>
    </submittedName>
</protein>
<reference evidence="13" key="1">
    <citation type="journal article" date="2010" name="J. Integr. Plant Biol.">
        <title>Insights into the bamboo genome: syntenic relationships to rice and sorghum.</title>
        <authorList>
            <person name="Gui Y.J."/>
            <person name="Zhou Y."/>
            <person name="Wang Y."/>
            <person name="Wang S."/>
            <person name="Wang S.Y."/>
            <person name="Hu Y."/>
            <person name="Bo S.P."/>
            <person name="Chen H."/>
            <person name="Zhou C.P."/>
            <person name="Ma N.X."/>
            <person name="Zhang T.Z."/>
            <person name="Fan L.J."/>
        </authorList>
    </citation>
    <scope>NUCLEOTIDE SEQUENCE</scope>
    <source>
        <tissue evidence="13">Shoot</tissue>
    </source>
</reference>
<keyword evidence="8" id="KW-0548">Nucleotidyltransferase</keyword>
<dbReference type="InterPro" id="IPR043128">
    <property type="entry name" value="Rev_trsase/Diguanyl_cyclase"/>
</dbReference>
<dbReference type="InterPro" id="IPR043502">
    <property type="entry name" value="DNA/RNA_pol_sf"/>
</dbReference>
<dbReference type="GO" id="GO:0006508">
    <property type="term" value="P:proteolysis"/>
    <property type="evidence" value="ECO:0007669"/>
    <property type="project" value="UniProtKB-KW"/>
</dbReference>
<keyword evidence="8" id="KW-0239">DNA-directed DNA polymerase</keyword>
<dbReference type="GO" id="GO:0004190">
    <property type="term" value="F:aspartic-type endopeptidase activity"/>
    <property type="evidence" value="ECO:0007669"/>
    <property type="project" value="UniProtKB-KW"/>
</dbReference>
<keyword evidence="6" id="KW-0229">DNA integration</keyword>
<dbReference type="GO" id="GO:0046872">
    <property type="term" value="F:metal ion binding"/>
    <property type="evidence" value="ECO:0007669"/>
    <property type="project" value="UniProtKB-KW"/>
</dbReference>
<dbReference type="Pfam" id="PF24626">
    <property type="entry name" value="SH3_Tf2-1"/>
    <property type="match status" value="1"/>
</dbReference>
<name>D3IVS8_PHYED</name>
<evidence type="ECO:0000256" key="1">
    <source>
        <dbReference type="ARBA" id="ARBA00022670"/>
    </source>
</evidence>
<dbReference type="GO" id="GO:0003964">
    <property type="term" value="F:RNA-directed DNA polymerase activity"/>
    <property type="evidence" value="ECO:0007669"/>
    <property type="project" value="UniProtKB-KW"/>
</dbReference>
<evidence type="ECO:0000259" key="12">
    <source>
        <dbReference type="PROSITE" id="PS50994"/>
    </source>
</evidence>
<proteinExistence type="predicted"/>
<dbReference type="InterPro" id="IPR041588">
    <property type="entry name" value="Integrase_H2C2"/>
</dbReference>
<dbReference type="InterPro" id="IPR000477">
    <property type="entry name" value="RT_dom"/>
</dbReference>
<dbReference type="Gene3D" id="1.10.340.70">
    <property type="match status" value="1"/>
</dbReference>
<evidence type="ECO:0000313" key="13">
    <source>
        <dbReference type="EMBL" id="ADB85418.1"/>
    </source>
</evidence>
<keyword evidence="5" id="KW-0460">Magnesium</keyword>
<dbReference type="GO" id="GO:0006310">
    <property type="term" value="P:DNA recombination"/>
    <property type="evidence" value="ECO:0007669"/>
    <property type="project" value="UniProtKB-KW"/>
</dbReference>
<keyword evidence="10" id="KW-0233">DNA recombination</keyword>
<dbReference type="PANTHER" id="PTHR37984">
    <property type="entry name" value="PROTEIN CBG26694"/>
    <property type="match status" value="1"/>
</dbReference>
<evidence type="ECO:0000256" key="9">
    <source>
        <dbReference type="ARBA" id="ARBA00023125"/>
    </source>
</evidence>
<evidence type="ECO:0000256" key="11">
    <source>
        <dbReference type="ARBA" id="ARBA00023268"/>
    </source>
</evidence>
<dbReference type="InterPro" id="IPR056924">
    <property type="entry name" value="SH3_Tf2-1"/>
</dbReference>
<keyword evidence="2" id="KW-0479">Metal-binding</keyword>
<dbReference type="Gene3D" id="3.10.10.10">
    <property type="entry name" value="HIV Type 1 Reverse Transcriptase, subunit A, domain 1"/>
    <property type="match status" value="1"/>
</dbReference>
<dbReference type="Pfam" id="PF17919">
    <property type="entry name" value="RT_RNaseH_2"/>
    <property type="match status" value="1"/>
</dbReference>
<dbReference type="PANTHER" id="PTHR37984:SF5">
    <property type="entry name" value="PROTEIN NYNRIN-LIKE"/>
    <property type="match status" value="1"/>
</dbReference>
<organism evidence="13">
    <name type="scientific">Phyllostachys edulis</name>
    <name type="common">Tortoise shell bamboo</name>
    <name type="synonym">Bambusa edulis</name>
    <dbReference type="NCBI Taxonomy" id="38705"/>
    <lineage>
        <taxon>Eukaryota</taxon>
        <taxon>Viridiplantae</taxon>
        <taxon>Streptophyta</taxon>
        <taxon>Embryophyta</taxon>
        <taxon>Tracheophyta</taxon>
        <taxon>Spermatophyta</taxon>
        <taxon>Magnoliopsida</taxon>
        <taxon>Liliopsida</taxon>
        <taxon>Poales</taxon>
        <taxon>Poaceae</taxon>
        <taxon>BOP clade</taxon>
        <taxon>Bambusoideae</taxon>
        <taxon>Arundinarodae</taxon>
        <taxon>Arundinarieae</taxon>
        <taxon>Arundinariinae</taxon>
        <taxon>Phyllostachys</taxon>
    </lineage>
</organism>
<dbReference type="InterPro" id="IPR036397">
    <property type="entry name" value="RNaseH_sf"/>
</dbReference>
<dbReference type="AlphaFoldDB" id="D3IVS8"/>
<evidence type="ECO:0000256" key="7">
    <source>
        <dbReference type="ARBA" id="ARBA00022918"/>
    </source>
</evidence>
<dbReference type="Pfam" id="PF17921">
    <property type="entry name" value="Integrase_H2C2"/>
    <property type="match status" value="1"/>
</dbReference>
<evidence type="ECO:0000256" key="2">
    <source>
        <dbReference type="ARBA" id="ARBA00022723"/>
    </source>
</evidence>
<keyword evidence="11" id="KW-0511">Multifunctional enzyme</keyword>
<evidence type="ECO:0000256" key="8">
    <source>
        <dbReference type="ARBA" id="ARBA00022932"/>
    </source>
</evidence>
<keyword evidence="3" id="KW-0064">Aspartyl protease</keyword>